<dbReference type="Proteomes" id="UP000001554">
    <property type="component" value="Chromosome 2"/>
</dbReference>
<dbReference type="GO" id="GO:0004222">
    <property type="term" value="F:metalloendopeptidase activity"/>
    <property type="evidence" value="ECO:0000318"/>
    <property type="project" value="GO_Central"/>
</dbReference>
<keyword evidence="10" id="KW-0732">Signal</keyword>
<dbReference type="Pfam" id="PF00431">
    <property type="entry name" value="CUB"/>
    <property type="match status" value="1"/>
</dbReference>
<dbReference type="SMART" id="SM00042">
    <property type="entry name" value="CUB"/>
    <property type="match status" value="1"/>
</dbReference>
<evidence type="ECO:0000256" key="10">
    <source>
        <dbReference type="RuleBase" id="RU361183"/>
    </source>
</evidence>
<dbReference type="CDD" id="cd04280">
    <property type="entry name" value="ZnMc_astacin_like"/>
    <property type="match status" value="1"/>
</dbReference>
<dbReference type="SUPFAM" id="SSF55486">
    <property type="entry name" value="Metalloproteases ('zincins'), catalytic domain"/>
    <property type="match status" value="1"/>
</dbReference>
<dbReference type="Gene3D" id="3.40.390.10">
    <property type="entry name" value="Collagenase (Catalytic Domain)"/>
    <property type="match status" value="1"/>
</dbReference>
<evidence type="ECO:0000256" key="7">
    <source>
        <dbReference type="ARBA" id="ARBA00023157"/>
    </source>
</evidence>
<keyword evidence="3 9" id="KW-0479">Metal-binding</keyword>
<feature type="binding site" evidence="9">
    <location>
        <position position="152"/>
    </location>
    <ligand>
        <name>Zn(2+)</name>
        <dbReference type="ChEBI" id="CHEBI:29105"/>
        <note>catalytic</note>
    </ligand>
</feature>
<reference evidence="15" key="1">
    <citation type="journal article" date="2020" name="Nat. Ecol. Evol.">
        <title>Deeply conserved synteny resolves early events in vertebrate evolution.</title>
        <authorList>
            <person name="Simakov O."/>
            <person name="Marletaz F."/>
            <person name="Yue J.X."/>
            <person name="O'Connell B."/>
            <person name="Jenkins J."/>
            <person name="Brandt A."/>
            <person name="Calef R."/>
            <person name="Tung C.H."/>
            <person name="Huang T.K."/>
            <person name="Schmutz J."/>
            <person name="Satoh N."/>
            <person name="Yu J.K."/>
            <person name="Putnam N.H."/>
            <person name="Green R.E."/>
            <person name="Rokhsar D.S."/>
        </authorList>
    </citation>
    <scope>NUCLEOTIDE SEQUENCE [LARGE SCALE GENOMIC DNA]</scope>
    <source>
        <strain evidence="15">S238N-H82</strain>
    </source>
</reference>
<feature type="active site" evidence="9">
    <location>
        <position position="143"/>
    </location>
</feature>
<dbReference type="OMA" id="CATACLY"/>
<evidence type="ECO:0000256" key="6">
    <source>
        <dbReference type="ARBA" id="ARBA00023049"/>
    </source>
</evidence>
<dbReference type="OrthoDB" id="291007at2759"/>
<dbReference type="Pfam" id="PF01400">
    <property type="entry name" value="Astacin"/>
    <property type="match status" value="1"/>
</dbReference>
<dbReference type="RefSeq" id="XP_035667207.1">
    <property type="nucleotide sequence ID" value="XM_035811314.1"/>
</dbReference>
<feature type="domain" description="Apple" evidence="13">
    <location>
        <begin position="419"/>
        <end position="502"/>
    </location>
</feature>
<keyword evidence="7" id="KW-1015">Disulfide bond</keyword>
<dbReference type="GO" id="GO:0008270">
    <property type="term" value="F:zinc ion binding"/>
    <property type="evidence" value="ECO:0007669"/>
    <property type="project" value="UniProtKB-UniRule"/>
</dbReference>
<evidence type="ECO:0000259" key="14">
    <source>
        <dbReference type="PROSITE" id="PS51864"/>
    </source>
</evidence>
<sequence length="709" mass="80465">MALPCLLALFILTVVATNSEATSVVGNGQHGRVKRSKFVGLEEFRWPNGKVIWRYDPKYNHQDKRDQLERAMSVIEKYTCVNFEELKTNSPRLPYYLRVINGRGCYSSLGYMKKYDEKKLGRQDLSLSLGCYKGHDIRTLLHELGHALGLYHEQSRPDRDDNVNVINGNVLPNELPQYMKYPWAVTGRTKLPYNYASAMHYGSRFFTRKGLATMLTKDWRDQFMIGFSAPGLGEADYQAINTMYKCDKYCQSGPRKCLNEGQRVHRPMTSACECRCPEGLTGNQCEAVSDDTAVCGGVFETGEAGGIITTPGFPSPYRNGQRCTWLIKTKNPSDRITLNITEFDLTPSDGDCYERGEDTLEIRRWGLINYGSTYCAKNSGEVPPIQTSILDSVLIRFSGNKADGDHKGIRIEYTINKENDDKKVLESFIELPFRKLVTTEQKSIPLISPADCARTCLSATDCNSFVHGDPHNSTCHLSLKMVDHTNARLFVDLAANYFYKKPAGYSYTPLDWFTKKPGMQIRGACAKPLSQISLESCATACLYMGHFRCRSIVYGGNTCSLCYKDSTLARIVDNPIVDTYDRHERLYTSDFPVAGGGPQKPVLTPRPRKDCYYKEDNGVSYVGTSRRTVRGMMCQSWFYTKGYGPGSKYLKENPTKWRKDKYYCRNPGDDPEKTRPWCYTNTPCYGTYPLSRCKYAENWSYCRLPVCTD</sequence>
<dbReference type="CDD" id="cd00041">
    <property type="entry name" value="CUB"/>
    <property type="match status" value="1"/>
</dbReference>
<dbReference type="SMART" id="SM00473">
    <property type="entry name" value="PAN_AP"/>
    <property type="match status" value="2"/>
</dbReference>
<comment type="cofactor">
    <cofactor evidence="9 10">
        <name>Zn(2+)</name>
        <dbReference type="ChEBI" id="CHEBI:29105"/>
    </cofactor>
    <text evidence="9 10">Binds 1 zinc ion per subunit.</text>
</comment>
<organism evidence="15 16">
    <name type="scientific">Branchiostoma floridae</name>
    <name type="common">Florida lancelet</name>
    <name type="synonym">Amphioxus</name>
    <dbReference type="NCBI Taxonomy" id="7739"/>
    <lineage>
        <taxon>Eukaryota</taxon>
        <taxon>Metazoa</taxon>
        <taxon>Chordata</taxon>
        <taxon>Cephalochordata</taxon>
        <taxon>Leptocardii</taxon>
        <taxon>Amphioxiformes</taxon>
        <taxon>Branchiostomatidae</taxon>
        <taxon>Branchiostoma</taxon>
    </lineage>
</organism>
<accession>A0A9J7KNE4</accession>
<dbReference type="InterPro" id="IPR000859">
    <property type="entry name" value="CUB_dom"/>
</dbReference>
<dbReference type="InterPro" id="IPR000001">
    <property type="entry name" value="Kringle"/>
</dbReference>
<dbReference type="Gene3D" id="2.40.20.10">
    <property type="entry name" value="Plasminogen Kringle 4"/>
    <property type="match status" value="1"/>
</dbReference>
<dbReference type="GO" id="GO:0005615">
    <property type="term" value="C:extracellular space"/>
    <property type="evidence" value="ECO:0000318"/>
    <property type="project" value="GO_Central"/>
</dbReference>
<dbReference type="PANTHER" id="PTHR10127">
    <property type="entry name" value="DISCOIDIN, CUB, EGF, LAMININ , AND ZINC METALLOPROTEASE DOMAIN CONTAINING"/>
    <property type="match status" value="1"/>
</dbReference>
<dbReference type="KEGG" id="bfo:118409924"/>
<evidence type="ECO:0000256" key="1">
    <source>
        <dbReference type="ARBA" id="ARBA00022572"/>
    </source>
</evidence>
<dbReference type="SMART" id="SM00130">
    <property type="entry name" value="KR"/>
    <property type="match status" value="1"/>
</dbReference>
<dbReference type="InterPro" id="IPR013806">
    <property type="entry name" value="Kringle-like"/>
</dbReference>
<dbReference type="PROSITE" id="PS50948">
    <property type="entry name" value="PAN"/>
    <property type="match status" value="1"/>
</dbReference>
<gene>
    <name evidence="16" type="primary">LOC118409924</name>
</gene>
<feature type="binding site" evidence="9">
    <location>
        <position position="142"/>
    </location>
    <ligand>
        <name>Zn(2+)</name>
        <dbReference type="ChEBI" id="CHEBI:29105"/>
        <note>catalytic</note>
    </ligand>
</feature>
<dbReference type="PRINTS" id="PR00480">
    <property type="entry name" value="ASTACIN"/>
</dbReference>
<feature type="domain" description="CUB" evidence="11">
    <location>
        <begin position="295"/>
        <end position="416"/>
    </location>
</feature>
<feature type="binding site" evidence="9">
    <location>
        <position position="146"/>
    </location>
    <ligand>
        <name>Zn(2+)</name>
        <dbReference type="ChEBI" id="CHEBI:29105"/>
        <note>catalytic</note>
    </ligand>
</feature>
<evidence type="ECO:0000256" key="9">
    <source>
        <dbReference type="PROSITE-ProRule" id="PRU01211"/>
    </source>
</evidence>
<evidence type="ECO:0000256" key="8">
    <source>
        <dbReference type="PROSITE-ProRule" id="PRU00121"/>
    </source>
</evidence>
<evidence type="ECO:0000259" key="12">
    <source>
        <dbReference type="PROSITE" id="PS50070"/>
    </source>
</evidence>
<feature type="chain" id="PRO_5039962465" description="Metalloendopeptidase" evidence="10">
    <location>
        <begin position="22"/>
        <end position="709"/>
    </location>
</feature>
<dbReference type="InterPro" id="IPR003609">
    <property type="entry name" value="Pan_app"/>
</dbReference>
<name>A0A9J7KNE4_BRAFL</name>
<dbReference type="SMART" id="SM00235">
    <property type="entry name" value="ZnMc"/>
    <property type="match status" value="1"/>
</dbReference>
<evidence type="ECO:0000256" key="5">
    <source>
        <dbReference type="ARBA" id="ARBA00022833"/>
    </source>
</evidence>
<keyword evidence="5 9" id="KW-0862">Zinc</keyword>
<proteinExistence type="predicted"/>
<evidence type="ECO:0000256" key="3">
    <source>
        <dbReference type="ARBA" id="ARBA00022723"/>
    </source>
</evidence>
<dbReference type="Gene3D" id="2.60.120.290">
    <property type="entry name" value="Spermadhesin, CUB domain"/>
    <property type="match status" value="1"/>
</dbReference>
<dbReference type="InterPro" id="IPR035914">
    <property type="entry name" value="Sperma_CUB_dom_sf"/>
</dbReference>
<feature type="signal peptide" evidence="10">
    <location>
        <begin position="1"/>
        <end position="21"/>
    </location>
</feature>
<evidence type="ECO:0000256" key="4">
    <source>
        <dbReference type="ARBA" id="ARBA00022801"/>
    </source>
</evidence>
<dbReference type="PROSITE" id="PS01180">
    <property type="entry name" value="CUB"/>
    <property type="match status" value="1"/>
</dbReference>
<keyword evidence="1 8" id="KW-0420">Kringle</keyword>
<dbReference type="Gene3D" id="3.50.4.10">
    <property type="entry name" value="Hepatocyte Growth Factor"/>
    <property type="match status" value="2"/>
</dbReference>
<dbReference type="InterPro" id="IPR006026">
    <property type="entry name" value="Peptidase_Metallo"/>
</dbReference>
<dbReference type="EC" id="3.4.24.-" evidence="10"/>
<dbReference type="PROSITE" id="PS51864">
    <property type="entry name" value="ASTACIN"/>
    <property type="match status" value="1"/>
</dbReference>
<dbReference type="InterPro" id="IPR001506">
    <property type="entry name" value="Peptidase_M12A"/>
</dbReference>
<dbReference type="PROSITE" id="PS50070">
    <property type="entry name" value="KRINGLE_2"/>
    <property type="match status" value="1"/>
</dbReference>
<dbReference type="InterPro" id="IPR024079">
    <property type="entry name" value="MetalloPept_cat_dom_sf"/>
</dbReference>
<dbReference type="GeneID" id="118409924"/>
<evidence type="ECO:0000313" key="15">
    <source>
        <dbReference type="Proteomes" id="UP000001554"/>
    </source>
</evidence>
<dbReference type="SUPFAM" id="SSF57414">
    <property type="entry name" value="Hairpin loop containing domain-like"/>
    <property type="match status" value="1"/>
</dbReference>
<comment type="caution">
    <text evidence="8">Lacks conserved residue(s) required for the propagation of feature annotation.</text>
</comment>
<feature type="domain" description="Peptidase M12A" evidence="14">
    <location>
        <begin position="37"/>
        <end position="247"/>
    </location>
</feature>
<dbReference type="PANTHER" id="PTHR10127:SF780">
    <property type="entry name" value="METALLOENDOPEPTIDASE"/>
    <property type="match status" value="1"/>
</dbReference>
<keyword evidence="2 9" id="KW-0645">Protease</keyword>
<evidence type="ECO:0000256" key="2">
    <source>
        <dbReference type="ARBA" id="ARBA00022670"/>
    </source>
</evidence>
<feature type="domain" description="Kringle" evidence="12">
    <location>
        <begin position="617"/>
        <end position="707"/>
    </location>
</feature>
<keyword evidence="15" id="KW-1185">Reference proteome</keyword>
<dbReference type="InterPro" id="IPR038178">
    <property type="entry name" value="Kringle_sf"/>
</dbReference>
<dbReference type="InterPro" id="IPR034035">
    <property type="entry name" value="Astacin-like_dom"/>
</dbReference>
<dbReference type="SUPFAM" id="SSF57440">
    <property type="entry name" value="Kringle-like"/>
    <property type="match status" value="1"/>
</dbReference>
<evidence type="ECO:0000259" key="13">
    <source>
        <dbReference type="PROSITE" id="PS50948"/>
    </source>
</evidence>
<reference evidence="16" key="2">
    <citation type="submission" date="2025-08" db="UniProtKB">
        <authorList>
            <consortium name="RefSeq"/>
        </authorList>
    </citation>
    <scope>IDENTIFICATION</scope>
    <source>
        <strain evidence="16">S238N-H82</strain>
        <tissue evidence="16">Testes</tissue>
    </source>
</reference>
<keyword evidence="6 9" id="KW-0482">Metalloprotease</keyword>
<evidence type="ECO:0000313" key="16">
    <source>
        <dbReference type="RefSeq" id="XP_035667207.1"/>
    </source>
</evidence>
<keyword evidence="4 9" id="KW-0378">Hydrolase</keyword>
<dbReference type="AlphaFoldDB" id="A0A9J7KNE4"/>
<dbReference type="GO" id="GO:0006508">
    <property type="term" value="P:proteolysis"/>
    <property type="evidence" value="ECO:0007669"/>
    <property type="project" value="UniProtKB-KW"/>
</dbReference>
<protein>
    <recommendedName>
        <fullName evidence="10">Metalloendopeptidase</fullName>
        <ecNumber evidence="10">3.4.24.-</ecNumber>
    </recommendedName>
</protein>
<dbReference type="SUPFAM" id="SSF49854">
    <property type="entry name" value="Spermadhesin, CUB domain"/>
    <property type="match status" value="1"/>
</dbReference>
<evidence type="ECO:0000259" key="11">
    <source>
        <dbReference type="PROSITE" id="PS01180"/>
    </source>
</evidence>